<sequence>MATSSIIAVSVHAEAAGVKALTMREAIDQGLKRNTQLRDARTDVLKKRIELEQAQHTVNNEEAKASGLFAKPHNLSQDISTRLKVPDARSQLFIAQETLRQQSNTARYDIEKGYLTAYQDSVAEERSRKKYEEARKAVDTVKTKRKYGLSDAAEQDKVDKALEKAASDYKQAQLTAKSSRLALGKLLQLDMENKVDLSFRPDYADLNQKRLPTYIAMGQKSTISLLRDTETRRLADEKLNTTRNLYSSKFGPARMRVMDGLFKEKEMDMELFQASYDETLGRVKEDWQGFFMLLGFIPIPKSLLQGEFDGLRYLDDLTNALPLATMEQNKAQLQEVESRNAVIADIRQSFLEAKGAEEGYAQALRDRDNAVANLAKANQKLKLSLMKAEELQLYKDAVEQADQQIVAAQIAYKMALGKLDLGTGGAVNRTLREGILPYRDIDDGLSPMKPEKPKAPVGTWKLKPAVGQLLSDFSISVSKKLGATDYAIFTKTGKRVGKLTKINKSVRNLTLKFSQIDQLKVVLYKKGKVIQTLPLDGKGSTGQLVVPSTEDGASTGDGSGTVGGEGGTGTTGTDGQAGSDGSTGNTGIDGNSENTGEGEGEGADGEEGLGTVIIGSYKVKLEALTPAAFQAATATMATSGQGMVYQSDAPGAAWIGMDDALDPEDLTNPSSSSVLSQKAVDALKVTVEIKEPGTIASLETPEQLQGKIDTLKQDIEKLEAAKKDAVAAMKLNDIADIAVQLEDAKAQLGMLEALLKGDTKAALAQMALVNNPDALIAALSEETSPAEPGDGGTGGEGTPAAGDQASEDQLASKAELQQQKLEQALAAGEPEAAAAMLQQLLATQAQLVDAQVGASEGLASLEAAKQKLEAALSAAQAQQDTERVATLTRSLEAVDAAKLSTQKAALFAKLDAVQALLAELPADSAVQAQLEQQVEKLLGELQLQEKTKYAPEELQELAAVAESLASITSIPATADSAEIPVTIQPLSSENVLSSNISIKFTAPPVIINGQAYLPIRAVSESFGAAVDWDPESFTVTVSTEYTTITSSINQVTAYMDGQPIVIDGPSLLLDGRTYVPLRFISESLGLGVDWNAAMQIIQITN</sequence>
<feature type="domain" description="Copper amine oxidase-like N-terminal" evidence="3">
    <location>
        <begin position="996"/>
        <end position="1099"/>
    </location>
</feature>
<evidence type="ECO:0000256" key="1">
    <source>
        <dbReference type="SAM" id="Coils"/>
    </source>
</evidence>
<dbReference type="InterPro" id="IPR036582">
    <property type="entry name" value="Mao_N_sf"/>
</dbReference>
<feature type="compositionally biased region" description="Acidic residues" evidence="2">
    <location>
        <begin position="596"/>
        <end position="607"/>
    </location>
</feature>
<feature type="region of interest" description="Disordered" evidence="2">
    <location>
        <begin position="782"/>
        <end position="814"/>
    </location>
</feature>
<dbReference type="Pfam" id="PF07833">
    <property type="entry name" value="Cu_amine_oxidN1"/>
    <property type="match status" value="1"/>
</dbReference>
<comment type="caution">
    <text evidence="4">The sequence shown here is derived from an EMBL/GenBank/DDBJ whole genome shotgun (WGS) entry which is preliminary data.</text>
</comment>
<accession>A0ABU1NX09</accession>
<feature type="coiled-coil region" evidence="1">
    <location>
        <begin position="360"/>
        <end position="411"/>
    </location>
</feature>
<gene>
    <name evidence="4" type="ORF">J2736_003229</name>
</gene>
<reference evidence="4 5" key="1">
    <citation type="submission" date="2023-07" db="EMBL/GenBank/DDBJ databases">
        <title>Sorghum-associated microbial communities from plants grown in Nebraska, USA.</title>
        <authorList>
            <person name="Schachtman D."/>
        </authorList>
    </citation>
    <scope>NUCLEOTIDE SEQUENCE [LARGE SCALE GENOMIC DNA]</scope>
    <source>
        <strain evidence="4 5">CC258</strain>
    </source>
</reference>
<dbReference type="InterPro" id="IPR012854">
    <property type="entry name" value="Cu_amine_oxidase-like_N"/>
</dbReference>
<keyword evidence="1" id="KW-0175">Coiled coil</keyword>
<protein>
    <recommendedName>
        <fullName evidence="3">Copper amine oxidase-like N-terminal domain-containing protein</fullName>
    </recommendedName>
</protein>
<evidence type="ECO:0000259" key="3">
    <source>
        <dbReference type="Pfam" id="PF07833"/>
    </source>
</evidence>
<dbReference type="SUPFAM" id="SSF56954">
    <property type="entry name" value="Outer membrane efflux proteins (OEP)"/>
    <property type="match status" value="1"/>
</dbReference>
<keyword evidence="5" id="KW-1185">Reference proteome</keyword>
<evidence type="ECO:0000313" key="5">
    <source>
        <dbReference type="Proteomes" id="UP001267290"/>
    </source>
</evidence>
<feature type="compositionally biased region" description="Gly residues" evidence="2">
    <location>
        <begin position="555"/>
        <end position="572"/>
    </location>
</feature>
<organism evidence="4 5">
    <name type="scientific">Paenibacillus qinlingensis</name>
    <dbReference type="NCBI Taxonomy" id="1837343"/>
    <lineage>
        <taxon>Bacteria</taxon>
        <taxon>Bacillati</taxon>
        <taxon>Bacillota</taxon>
        <taxon>Bacilli</taxon>
        <taxon>Bacillales</taxon>
        <taxon>Paenibacillaceae</taxon>
        <taxon>Paenibacillus</taxon>
    </lineage>
</organism>
<feature type="region of interest" description="Disordered" evidence="2">
    <location>
        <begin position="539"/>
        <end position="608"/>
    </location>
</feature>
<dbReference type="EMBL" id="JAVDSB010000005">
    <property type="protein sequence ID" value="MDR6552027.1"/>
    <property type="molecule type" value="Genomic_DNA"/>
</dbReference>
<dbReference type="SUPFAM" id="SSF55383">
    <property type="entry name" value="Copper amine oxidase, domain N"/>
    <property type="match status" value="1"/>
</dbReference>
<evidence type="ECO:0000256" key="2">
    <source>
        <dbReference type="SAM" id="MobiDB-lite"/>
    </source>
</evidence>
<feature type="coiled-coil region" evidence="1">
    <location>
        <begin position="701"/>
        <end position="728"/>
    </location>
</feature>
<name>A0ABU1NX09_9BACL</name>
<dbReference type="RefSeq" id="WP_310499587.1">
    <property type="nucleotide sequence ID" value="NZ_JAVDSB010000005.1"/>
</dbReference>
<proteinExistence type="predicted"/>
<evidence type="ECO:0000313" key="4">
    <source>
        <dbReference type="EMBL" id="MDR6552027.1"/>
    </source>
</evidence>
<dbReference type="Gene3D" id="3.30.457.10">
    <property type="entry name" value="Copper amine oxidase-like, N-terminal domain"/>
    <property type="match status" value="1"/>
</dbReference>
<feature type="compositionally biased region" description="Low complexity" evidence="2">
    <location>
        <begin position="573"/>
        <end position="583"/>
    </location>
</feature>
<dbReference type="Gene3D" id="1.20.1600.10">
    <property type="entry name" value="Outer membrane efflux proteins (OEP)"/>
    <property type="match status" value="2"/>
</dbReference>
<dbReference type="Proteomes" id="UP001267290">
    <property type="component" value="Unassembled WGS sequence"/>
</dbReference>